<evidence type="ECO:0000313" key="2">
    <source>
        <dbReference type="Proteomes" id="UP001460072"/>
    </source>
</evidence>
<keyword evidence="2" id="KW-1185">Reference proteome</keyword>
<accession>A0ABU9N8Y5</accession>
<name>A0ABU9N8Y5_9FLAO</name>
<organism evidence="1 2">
    <name type="scientific">Flavobacterium aureirubrum</name>
    <dbReference type="NCBI Taxonomy" id="3133147"/>
    <lineage>
        <taxon>Bacteria</taxon>
        <taxon>Pseudomonadati</taxon>
        <taxon>Bacteroidota</taxon>
        <taxon>Flavobacteriia</taxon>
        <taxon>Flavobacteriales</taxon>
        <taxon>Flavobacteriaceae</taxon>
        <taxon>Flavobacterium</taxon>
    </lineage>
</organism>
<dbReference type="RefSeq" id="WP_342696398.1">
    <property type="nucleotide sequence ID" value="NZ_JBCGDO010000015.1"/>
</dbReference>
<comment type="caution">
    <text evidence="1">The sequence shown here is derived from an EMBL/GenBank/DDBJ whole genome shotgun (WGS) entry which is preliminary data.</text>
</comment>
<protein>
    <submittedName>
        <fullName evidence="1">Uncharacterized protein</fullName>
    </submittedName>
</protein>
<dbReference type="EMBL" id="JBCGDO010000015">
    <property type="protein sequence ID" value="MEM0543202.1"/>
    <property type="molecule type" value="Genomic_DNA"/>
</dbReference>
<proteinExistence type="predicted"/>
<evidence type="ECO:0000313" key="1">
    <source>
        <dbReference type="EMBL" id="MEM0543202.1"/>
    </source>
</evidence>
<dbReference type="Proteomes" id="UP001460072">
    <property type="component" value="Unassembled WGS sequence"/>
</dbReference>
<gene>
    <name evidence="1" type="ORF">WFZ85_11295</name>
</gene>
<sequence>MKIKSLFFKVPEPKLKTIKNVTVYISEKYSEIIIAPIFKDTIGGYSYEQEVCEKLELNTSYEKIGETIKVNFNKFDIKENKKEKHNKSDWPAFKLSREKTITGFEKYYKRFSISGVNEYNTILTIETISNNLHEIELTTSISFHCDNTELGKRIMKLFNSEVCYKSNI</sequence>
<reference evidence="1 2" key="1">
    <citation type="submission" date="2024-03" db="EMBL/GenBank/DDBJ databases">
        <title>Two novel species of the genus Flavobacterium exhibiting potentially degradation of complex polysaccharides.</title>
        <authorList>
            <person name="Lian X."/>
        </authorList>
    </citation>
    <scope>NUCLEOTIDE SEQUENCE [LARGE SCALE GENOMIC DNA]</scope>
    <source>
        <strain evidence="2">j3</strain>
    </source>
</reference>